<dbReference type="GeneID" id="91541037"/>
<dbReference type="EMBL" id="CP109134">
    <property type="protein sequence ID" value="WSD04427.1"/>
    <property type="molecule type" value="Genomic_DNA"/>
</dbReference>
<keyword evidence="2" id="KW-1185">Reference proteome</keyword>
<evidence type="ECO:0000313" key="1">
    <source>
        <dbReference type="EMBL" id="WSD04427.1"/>
    </source>
</evidence>
<dbReference type="Proteomes" id="UP001335325">
    <property type="component" value="Chromosome"/>
</dbReference>
<evidence type="ECO:0000313" key="2">
    <source>
        <dbReference type="Proteomes" id="UP001335325"/>
    </source>
</evidence>
<reference evidence="1 2" key="1">
    <citation type="submission" date="2022-10" db="EMBL/GenBank/DDBJ databases">
        <title>The complete genomes of actinobacterial strains from the NBC collection.</title>
        <authorList>
            <person name="Joergensen T.S."/>
            <person name="Alvarez Arevalo M."/>
            <person name="Sterndorff E.B."/>
            <person name="Faurdal D."/>
            <person name="Vuksanovic O."/>
            <person name="Mourched A.-S."/>
            <person name="Charusanti P."/>
            <person name="Shaw S."/>
            <person name="Blin K."/>
            <person name="Weber T."/>
        </authorList>
    </citation>
    <scope>NUCLEOTIDE SEQUENCE [LARGE SCALE GENOMIC DNA]</scope>
    <source>
        <strain evidence="1 2">NBC 01753</strain>
    </source>
</reference>
<accession>A0ABZ1GGJ5</accession>
<sequence length="41" mass="4407">MTGENVTEHETVVPAAGVSAKTVDDQLIDELAGRPRPRRCS</sequence>
<name>A0ABZ1GGJ5_9ACTN</name>
<proteinExistence type="predicted"/>
<dbReference type="RefSeq" id="WP_326750758.1">
    <property type="nucleotide sequence ID" value="NZ_CP109134.1"/>
</dbReference>
<protein>
    <submittedName>
        <fullName evidence="1">Uncharacterized protein</fullName>
    </submittedName>
</protein>
<organism evidence="1 2">
    <name type="scientific">Streptomyces hirsutus</name>
    <dbReference type="NCBI Taxonomy" id="35620"/>
    <lineage>
        <taxon>Bacteria</taxon>
        <taxon>Bacillati</taxon>
        <taxon>Actinomycetota</taxon>
        <taxon>Actinomycetes</taxon>
        <taxon>Kitasatosporales</taxon>
        <taxon>Streptomycetaceae</taxon>
        <taxon>Streptomyces</taxon>
    </lineage>
</organism>
<gene>
    <name evidence="1" type="ORF">OIE73_00660</name>
</gene>